<organism evidence="1 2">
    <name type="scientific">Entomophthora muscae</name>
    <dbReference type="NCBI Taxonomy" id="34485"/>
    <lineage>
        <taxon>Eukaryota</taxon>
        <taxon>Fungi</taxon>
        <taxon>Fungi incertae sedis</taxon>
        <taxon>Zoopagomycota</taxon>
        <taxon>Entomophthoromycotina</taxon>
        <taxon>Entomophthoromycetes</taxon>
        <taxon>Entomophthorales</taxon>
        <taxon>Entomophthoraceae</taxon>
        <taxon>Entomophthora</taxon>
    </lineage>
</organism>
<evidence type="ECO:0000313" key="2">
    <source>
        <dbReference type="Proteomes" id="UP001165960"/>
    </source>
</evidence>
<keyword evidence="2" id="KW-1185">Reference proteome</keyword>
<protein>
    <submittedName>
        <fullName evidence="1">Uncharacterized protein</fullName>
    </submittedName>
</protein>
<gene>
    <name evidence="1" type="ORF">DSO57_1020419</name>
</gene>
<accession>A0ACC2RUQ5</accession>
<dbReference type="EMBL" id="QTSX02006485">
    <property type="protein sequence ID" value="KAJ9053823.1"/>
    <property type="molecule type" value="Genomic_DNA"/>
</dbReference>
<evidence type="ECO:0000313" key="1">
    <source>
        <dbReference type="EMBL" id="KAJ9053823.1"/>
    </source>
</evidence>
<sequence>MPPPKDKSELCTFLGMVAYVRQFIPDSGVLTVPLSAITGAKSKFIWTPPSNGNRQN</sequence>
<proteinExistence type="predicted"/>
<comment type="caution">
    <text evidence="1">The sequence shown here is derived from an EMBL/GenBank/DDBJ whole genome shotgun (WGS) entry which is preliminary data.</text>
</comment>
<reference evidence="1" key="1">
    <citation type="submission" date="2022-04" db="EMBL/GenBank/DDBJ databases">
        <title>Genome of the entomopathogenic fungus Entomophthora muscae.</title>
        <authorList>
            <person name="Elya C."/>
            <person name="Lovett B.R."/>
            <person name="Lee E."/>
            <person name="Macias A.M."/>
            <person name="Hajek A.E."/>
            <person name="De Bivort B.L."/>
            <person name="Kasson M.T."/>
            <person name="De Fine Licht H.H."/>
            <person name="Stajich J.E."/>
        </authorList>
    </citation>
    <scope>NUCLEOTIDE SEQUENCE</scope>
    <source>
        <strain evidence="1">Berkeley</strain>
    </source>
</reference>
<name>A0ACC2RUQ5_9FUNG</name>
<dbReference type="Proteomes" id="UP001165960">
    <property type="component" value="Unassembled WGS sequence"/>
</dbReference>